<proteinExistence type="predicted"/>
<protein>
    <submittedName>
        <fullName evidence="2">Uncharacterized protein</fullName>
    </submittedName>
</protein>
<dbReference type="Gramene" id="mRNA:HanXRQr2_Chr12g0559091">
    <property type="protein sequence ID" value="mRNA:HanXRQr2_Chr12g0559091"/>
    <property type="gene ID" value="HanXRQr2_Chr12g0559091"/>
</dbReference>
<dbReference type="Proteomes" id="UP000215914">
    <property type="component" value="Unassembled WGS sequence"/>
</dbReference>
<evidence type="ECO:0000256" key="1">
    <source>
        <dbReference type="SAM" id="MobiDB-lite"/>
    </source>
</evidence>
<sequence length="44" mass="5076">MGCGLGKRIEELRWSSSSRREHRPPEDRSVSSVIYSRSSRSHIC</sequence>
<organism evidence="2 3">
    <name type="scientific">Helianthus annuus</name>
    <name type="common">Common sunflower</name>
    <dbReference type="NCBI Taxonomy" id="4232"/>
    <lineage>
        <taxon>Eukaryota</taxon>
        <taxon>Viridiplantae</taxon>
        <taxon>Streptophyta</taxon>
        <taxon>Embryophyta</taxon>
        <taxon>Tracheophyta</taxon>
        <taxon>Spermatophyta</taxon>
        <taxon>Magnoliopsida</taxon>
        <taxon>eudicotyledons</taxon>
        <taxon>Gunneridae</taxon>
        <taxon>Pentapetalae</taxon>
        <taxon>asterids</taxon>
        <taxon>campanulids</taxon>
        <taxon>Asterales</taxon>
        <taxon>Asteraceae</taxon>
        <taxon>Asteroideae</taxon>
        <taxon>Heliantheae alliance</taxon>
        <taxon>Heliantheae</taxon>
        <taxon>Helianthus</taxon>
    </lineage>
</organism>
<dbReference type="AlphaFoldDB" id="A0A9K3HJF1"/>
<evidence type="ECO:0000313" key="3">
    <source>
        <dbReference type="Proteomes" id="UP000215914"/>
    </source>
</evidence>
<reference evidence="2" key="1">
    <citation type="journal article" date="2017" name="Nature">
        <title>The sunflower genome provides insights into oil metabolism, flowering and Asterid evolution.</title>
        <authorList>
            <person name="Badouin H."/>
            <person name="Gouzy J."/>
            <person name="Grassa C.J."/>
            <person name="Murat F."/>
            <person name="Staton S.E."/>
            <person name="Cottret L."/>
            <person name="Lelandais-Briere C."/>
            <person name="Owens G.L."/>
            <person name="Carrere S."/>
            <person name="Mayjonade B."/>
            <person name="Legrand L."/>
            <person name="Gill N."/>
            <person name="Kane N.C."/>
            <person name="Bowers J.E."/>
            <person name="Hubner S."/>
            <person name="Bellec A."/>
            <person name="Berard A."/>
            <person name="Berges H."/>
            <person name="Blanchet N."/>
            <person name="Boniface M.C."/>
            <person name="Brunel D."/>
            <person name="Catrice O."/>
            <person name="Chaidir N."/>
            <person name="Claudel C."/>
            <person name="Donnadieu C."/>
            <person name="Faraut T."/>
            <person name="Fievet G."/>
            <person name="Helmstetter N."/>
            <person name="King M."/>
            <person name="Knapp S.J."/>
            <person name="Lai Z."/>
            <person name="Le Paslier M.C."/>
            <person name="Lippi Y."/>
            <person name="Lorenzon L."/>
            <person name="Mandel J.R."/>
            <person name="Marage G."/>
            <person name="Marchand G."/>
            <person name="Marquand E."/>
            <person name="Bret-Mestries E."/>
            <person name="Morien E."/>
            <person name="Nambeesan S."/>
            <person name="Nguyen T."/>
            <person name="Pegot-Espagnet P."/>
            <person name="Pouilly N."/>
            <person name="Raftis F."/>
            <person name="Sallet E."/>
            <person name="Schiex T."/>
            <person name="Thomas J."/>
            <person name="Vandecasteele C."/>
            <person name="Vares D."/>
            <person name="Vear F."/>
            <person name="Vautrin S."/>
            <person name="Crespi M."/>
            <person name="Mangin B."/>
            <person name="Burke J.M."/>
            <person name="Salse J."/>
            <person name="Munos S."/>
            <person name="Vincourt P."/>
            <person name="Rieseberg L.H."/>
            <person name="Langlade N.B."/>
        </authorList>
    </citation>
    <scope>NUCLEOTIDE SEQUENCE</scope>
    <source>
        <tissue evidence="2">Leaves</tissue>
    </source>
</reference>
<gene>
    <name evidence="2" type="ORF">HanXRQr2_Chr12g0559091</name>
</gene>
<comment type="caution">
    <text evidence="2">The sequence shown here is derived from an EMBL/GenBank/DDBJ whole genome shotgun (WGS) entry which is preliminary data.</text>
</comment>
<keyword evidence="3" id="KW-1185">Reference proteome</keyword>
<evidence type="ECO:0000313" key="2">
    <source>
        <dbReference type="EMBL" id="KAF5779413.1"/>
    </source>
</evidence>
<reference evidence="2" key="2">
    <citation type="submission" date="2020-06" db="EMBL/GenBank/DDBJ databases">
        <title>Helianthus annuus Genome sequencing and assembly Release 2.</title>
        <authorList>
            <person name="Gouzy J."/>
            <person name="Langlade N."/>
            <person name="Munos S."/>
        </authorList>
    </citation>
    <scope>NUCLEOTIDE SEQUENCE</scope>
    <source>
        <tissue evidence="2">Leaves</tissue>
    </source>
</reference>
<name>A0A9K3HJF1_HELAN</name>
<accession>A0A9K3HJF1</accession>
<dbReference type="EMBL" id="MNCJ02000327">
    <property type="protein sequence ID" value="KAF5779413.1"/>
    <property type="molecule type" value="Genomic_DNA"/>
</dbReference>
<feature type="region of interest" description="Disordered" evidence="1">
    <location>
        <begin position="14"/>
        <end position="44"/>
    </location>
</feature>